<evidence type="ECO:0000256" key="1">
    <source>
        <dbReference type="SAM" id="Phobius"/>
    </source>
</evidence>
<keyword evidence="1" id="KW-0812">Transmembrane</keyword>
<keyword evidence="1" id="KW-0472">Membrane</keyword>
<feature type="transmembrane region" description="Helical" evidence="1">
    <location>
        <begin position="126"/>
        <end position="149"/>
    </location>
</feature>
<comment type="caution">
    <text evidence="2">The sequence shown here is derived from an EMBL/GenBank/DDBJ whole genome shotgun (WGS) entry which is preliminary data.</text>
</comment>
<reference evidence="2" key="1">
    <citation type="journal article" date="2015" name="Nature">
        <title>Complex archaea that bridge the gap between prokaryotes and eukaryotes.</title>
        <authorList>
            <person name="Spang A."/>
            <person name="Saw J.H."/>
            <person name="Jorgensen S.L."/>
            <person name="Zaremba-Niedzwiedzka K."/>
            <person name="Martijn J."/>
            <person name="Lind A.E."/>
            <person name="van Eijk R."/>
            <person name="Schleper C."/>
            <person name="Guy L."/>
            <person name="Ettema T.J."/>
        </authorList>
    </citation>
    <scope>NUCLEOTIDE SEQUENCE</scope>
</reference>
<dbReference type="EMBL" id="LAZR01001309">
    <property type="protein sequence ID" value="KKN46837.1"/>
    <property type="molecule type" value="Genomic_DNA"/>
</dbReference>
<gene>
    <name evidence="2" type="ORF">LCGC14_0668880</name>
</gene>
<sequence length="151" mass="18222">MSEKDNSNKSEQKEIDKKPVLKGWNSFLKDGFDKFQKSLENQTRKNKDFWVENKEKTNKFFTGLKQEWNNKIKEWDTDIKKRKIETKEQLDAYKKKVGEDINNWQEKTQKDWKDGFSLVRKGFFKAYFWFLILTIPILIIVVVVFAFIVKL</sequence>
<organism evidence="2">
    <name type="scientific">marine sediment metagenome</name>
    <dbReference type="NCBI Taxonomy" id="412755"/>
    <lineage>
        <taxon>unclassified sequences</taxon>
        <taxon>metagenomes</taxon>
        <taxon>ecological metagenomes</taxon>
    </lineage>
</organism>
<proteinExistence type="predicted"/>
<keyword evidence="1" id="KW-1133">Transmembrane helix</keyword>
<accession>A0A0F9RBQ6</accession>
<protein>
    <submittedName>
        <fullName evidence="2">Uncharacterized protein</fullName>
    </submittedName>
</protein>
<dbReference type="AlphaFoldDB" id="A0A0F9RBQ6"/>
<name>A0A0F9RBQ6_9ZZZZ</name>
<evidence type="ECO:0000313" key="2">
    <source>
        <dbReference type="EMBL" id="KKN46837.1"/>
    </source>
</evidence>